<evidence type="ECO:0000313" key="1">
    <source>
        <dbReference type="EMBL" id="MTD33684.1"/>
    </source>
</evidence>
<dbReference type="EMBL" id="WLYX01000001">
    <property type="protein sequence ID" value="MTD33684.1"/>
    <property type="molecule type" value="Genomic_DNA"/>
</dbReference>
<protein>
    <submittedName>
        <fullName evidence="1">Uncharacterized protein</fullName>
    </submittedName>
</protein>
<sequence length="64" mass="7154">MKELTVGEIRALLITAHNGPSDADLHCSAEERSRMEMNNWLLPVPTLTDVLAMTDLDEVKAWTC</sequence>
<keyword evidence="2" id="KW-1185">Reference proteome</keyword>
<name>A0A844GG70_9NEIS</name>
<comment type="caution">
    <text evidence="1">The sequence shown here is derived from an EMBL/GenBank/DDBJ whole genome shotgun (WGS) entry which is preliminary data.</text>
</comment>
<proteinExistence type="predicted"/>
<accession>A0A844GG70</accession>
<dbReference type="AlphaFoldDB" id="A0A844GG70"/>
<dbReference type="RefSeq" id="WP_230370760.1">
    <property type="nucleotide sequence ID" value="NZ_WLYX01000001.1"/>
</dbReference>
<reference evidence="1 2" key="1">
    <citation type="submission" date="2019-11" db="EMBL/GenBank/DDBJ databases">
        <title>Draft genome sequence of Paludibacterium sp. dN18-1.</title>
        <authorList>
            <person name="Im W.-T."/>
        </authorList>
    </citation>
    <scope>NUCLEOTIDE SEQUENCE [LARGE SCALE GENOMIC DNA]</scope>
    <source>
        <strain evidence="2">dN 18-1</strain>
    </source>
</reference>
<dbReference type="Proteomes" id="UP000446658">
    <property type="component" value="Unassembled WGS sequence"/>
</dbReference>
<organism evidence="1 2">
    <name type="scientific">Paludibacterium denitrificans</name>
    <dbReference type="NCBI Taxonomy" id="2675226"/>
    <lineage>
        <taxon>Bacteria</taxon>
        <taxon>Pseudomonadati</taxon>
        <taxon>Pseudomonadota</taxon>
        <taxon>Betaproteobacteria</taxon>
        <taxon>Neisseriales</taxon>
        <taxon>Chromobacteriaceae</taxon>
        <taxon>Paludibacterium</taxon>
    </lineage>
</organism>
<gene>
    <name evidence="1" type="ORF">GKE73_13545</name>
</gene>
<evidence type="ECO:0000313" key="2">
    <source>
        <dbReference type="Proteomes" id="UP000446658"/>
    </source>
</evidence>